<accession>A0A7H1BAY8</accession>
<dbReference type="InterPro" id="IPR007554">
    <property type="entry name" value="Glycerophosphate_synth"/>
</dbReference>
<organism evidence="7 8">
    <name type="scientific">Streptomyces xanthii</name>
    <dbReference type="NCBI Taxonomy" id="2768069"/>
    <lineage>
        <taxon>Bacteria</taxon>
        <taxon>Bacillati</taxon>
        <taxon>Actinomycetota</taxon>
        <taxon>Actinomycetes</taxon>
        <taxon>Kitasatosporales</taxon>
        <taxon>Streptomycetaceae</taxon>
        <taxon>Streptomyces</taxon>
    </lineage>
</organism>
<dbReference type="Gene3D" id="3.40.50.11820">
    <property type="match status" value="1"/>
</dbReference>
<sequence length="745" mass="82269">MTETRPALSVVVHGPDVQGLLGPCLDALAGQLPEDAELIVAAVGTTARDTAGHHLSGVPRTTLLTLPAGTEPATARAAGAHRATGTWLWCLTATDRPLPGALSALRTRLAELSDEVDVVLGDHVRSTWRGPGTSGVDTGRLARFGRRDRPLDEHGNLLRVTPLLANRVLRTAFHHTHEKHLTDADPMYAARAALVLARRIAGTEHALADVRQLRRESLPPVPAERRYELIDAYERLQELMREHGTAAAPRAVLYDLMATETLRVVSREGLPDAVAREFFRRASAAAVRWKPPGHRRPPGREGVRRGLLEQDAYTKYRAFQELSHGRRALRSAVRTGRGKAGRKLLDLHYQRALKTPLDPELAVFSAYWDRGVACNPAAIAAKLAELAPHIRPVWVVSRATEPLLPPGTEHVVPGTRRYAEVMARAAYLVNNVNFPGAVVKRPGAIHLQTHHGTPLKKMGLDQIDHPTASRGLDFDALLSRVDKWDYSVSANSHSTRMWEHAYPSHYVSLDHGYPRNDVYHRATAADVRAVRARLGIAPGRRALLYAPTHRDYEARWTPRLDFAALAERLGEDTVLLVRGHYFYGGAASPLAGLCRTGRIVDVSAYDPVEELALAADALITDYSSIMFDYANLDRPIVSYADDWETYATTRGVYFDLTTEPPGHVARTQDELTEILVTGAWRDRESAAARDSFRRRFCEFDDGRAAERVVRRVFLGEPEEALPPVLPLESRTVAPTPEEADAHGHA</sequence>
<dbReference type="Pfam" id="PF04464">
    <property type="entry name" value="Glyphos_transf"/>
    <property type="match status" value="1"/>
</dbReference>
<dbReference type="InterPro" id="IPR043149">
    <property type="entry name" value="TagF_N"/>
</dbReference>
<dbReference type="InterPro" id="IPR043148">
    <property type="entry name" value="TagF_C"/>
</dbReference>
<evidence type="ECO:0000256" key="5">
    <source>
        <dbReference type="ARBA" id="ARBA00022944"/>
    </source>
</evidence>
<dbReference type="Proteomes" id="UP000516428">
    <property type="component" value="Chromosome"/>
</dbReference>
<dbReference type="GO" id="GO:0005886">
    <property type="term" value="C:plasma membrane"/>
    <property type="evidence" value="ECO:0007669"/>
    <property type="project" value="UniProtKB-SubCell"/>
</dbReference>
<dbReference type="InterPro" id="IPR029044">
    <property type="entry name" value="Nucleotide-diphossugar_trans"/>
</dbReference>
<dbReference type="Gene3D" id="3.90.550.10">
    <property type="entry name" value="Spore Coat Polysaccharide Biosynthesis Protein SpsA, Chain A"/>
    <property type="match status" value="1"/>
</dbReference>
<dbReference type="CDD" id="cd00761">
    <property type="entry name" value="Glyco_tranf_GTA_type"/>
    <property type="match status" value="1"/>
</dbReference>
<evidence type="ECO:0000256" key="4">
    <source>
        <dbReference type="ARBA" id="ARBA00022679"/>
    </source>
</evidence>
<keyword evidence="4 7" id="KW-0808">Transferase</keyword>
<reference evidence="7 8" key="1">
    <citation type="submission" date="2020-09" db="EMBL/GenBank/DDBJ databases">
        <title>A novel species.</title>
        <authorList>
            <person name="Gao J."/>
        </authorList>
    </citation>
    <scope>NUCLEOTIDE SEQUENCE [LARGE SCALE GENOMIC DNA]</scope>
    <source>
        <strain evidence="7 8">CRXT-Y-14</strain>
    </source>
</reference>
<dbReference type="FunFam" id="3.40.50.12580:FF:000001">
    <property type="entry name" value="Glycosyl transferase"/>
    <property type="match status" value="1"/>
</dbReference>
<keyword evidence="8" id="KW-1185">Reference proteome</keyword>
<dbReference type="GO" id="GO:0019350">
    <property type="term" value="P:teichoic acid biosynthetic process"/>
    <property type="evidence" value="ECO:0007669"/>
    <property type="project" value="UniProtKB-KW"/>
</dbReference>
<dbReference type="SUPFAM" id="SSF53448">
    <property type="entry name" value="Nucleotide-diphospho-sugar transferases"/>
    <property type="match status" value="1"/>
</dbReference>
<evidence type="ECO:0000256" key="1">
    <source>
        <dbReference type="ARBA" id="ARBA00004202"/>
    </source>
</evidence>
<evidence type="ECO:0000256" key="6">
    <source>
        <dbReference type="ARBA" id="ARBA00023136"/>
    </source>
</evidence>
<dbReference type="EMBL" id="CP061281">
    <property type="protein sequence ID" value="QNS05893.1"/>
    <property type="molecule type" value="Genomic_DNA"/>
</dbReference>
<evidence type="ECO:0000256" key="2">
    <source>
        <dbReference type="ARBA" id="ARBA00010488"/>
    </source>
</evidence>
<keyword evidence="6" id="KW-0472">Membrane</keyword>
<evidence type="ECO:0000313" key="8">
    <source>
        <dbReference type="Proteomes" id="UP000516428"/>
    </source>
</evidence>
<dbReference type="GO" id="GO:0047355">
    <property type="term" value="F:CDP-glycerol glycerophosphotransferase activity"/>
    <property type="evidence" value="ECO:0007669"/>
    <property type="project" value="InterPro"/>
</dbReference>
<name>A0A7H1BAY8_9ACTN</name>
<comment type="similarity">
    <text evidence="2">Belongs to the CDP-glycerol glycerophosphotransferase family.</text>
</comment>
<protein>
    <submittedName>
        <fullName evidence="7">Bifunctional glycosyltransferase family 2 protein/CDP-glycerol:glycerophosphate glycerophosphotransferase</fullName>
    </submittedName>
</protein>
<dbReference type="AlphaFoldDB" id="A0A7H1BAY8"/>
<keyword evidence="3" id="KW-1003">Cell membrane</keyword>
<keyword evidence="5" id="KW-0777">Teichoic acid biosynthesis</keyword>
<dbReference type="PANTHER" id="PTHR37316:SF3">
    <property type="entry name" value="TEICHOIC ACID GLYCEROL-PHOSPHATE TRANSFERASE"/>
    <property type="match status" value="1"/>
</dbReference>
<dbReference type="RefSeq" id="WP_188338580.1">
    <property type="nucleotide sequence ID" value="NZ_CP061281.1"/>
</dbReference>
<gene>
    <name evidence="7" type="ORF">IAG42_21435</name>
</gene>
<comment type="subcellular location">
    <subcellularLocation>
        <location evidence="1">Cell membrane</location>
        <topology evidence="1">Peripheral membrane protein</topology>
    </subcellularLocation>
</comment>
<evidence type="ECO:0000256" key="3">
    <source>
        <dbReference type="ARBA" id="ARBA00022475"/>
    </source>
</evidence>
<proteinExistence type="inferred from homology"/>
<dbReference type="InterPro" id="IPR051612">
    <property type="entry name" value="Teichoic_Acid_Biosynth"/>
</dbReference>
<dbReference type="KEGG" id="sxn:IAG42_21435"/>
<dbReference type="SUPFAM" id="SSF53756">
    <property type="entry name" value="UDP-Glycosyltransferase/glycogen phosphorylase"/>
    <property type="match status" value="1"/>
</dbReference>
<dbReference type="PANTHER" id="PTHR37316">
    <property type="entry name" value="TEICHOIC ACID GLYCEROL-PHOSPHATE PRIMASE"/>
    <property type="match status" value="1"/>
</dbReference>
<evidence type="ECO:0000313" key="7">
    <source>
        <dbReference type="EMBL" id="QNS05893.1"/>
    </source>
</evidence>
<dbReference type="Gene3D" id="3.40.50.12580">
    <property type="match status" value="1"/>
</dbReference>